<comment type="caution">
    <text evidence="1">The sequence shown here is derived from an EMBL/GenBank/DDBJ whole genome shotgun (WGS) entry which is preliminary data.</text>
</comment>
<protein>
    <submittedName>
        <fullName evidence="1">Uncharacterized protein</fullName>
    </submittedName>
</protein>
<dbReference type="EMBL" id="NHYE01001419">
    <property type="protein sequence ID" value="PPQ95672.1"/>
    <property type="molecule type" value="Genomic_DNA"/>
</dbReference>
<evidence type="ECO:0000313" key="2">
    <source>
        <dbReference type="Proteomes" id="UP000284706"/>
    </source>
</evidence>
<keyword evidence="2" id="KW-1185">Reference proteome</keyword>
<reference evidence="1 2" key="1">
    <citation type="journal article" date="2018" name="Evol. Lett.">
        <title>Horizontal gene cluster transfer increased hallucinogenic mushroom diversity.</title>
        <authorList>
            <person name="Reynolds H.T."/>
            <person name="Vijayakumar V."/>
            <person name="Gluck-Thaler E."/>
            <person name="Korotkin H.B."/>
            <person name="Matheny P.B."/>
            <person name="Slot J.C."/>
        </authorList>
    </citation>
    <scope>NUCLEOTIDE SEQUENCE [LARGE SCALE GENOMIC DNA]</scope>
    <source>
        <strain evidence="1 2">SRW20</strain>
    </source>
</reference>
<feature type="non-terminal residue" evidence="1">
    <location>
        <position position="1"/>
    </location>
</feature>
<accession>A0A409XY28</accession>
<dbReference type="Proteomes" id="UP000284706">
    <property type="component" value="Unassembled WGS sequence"/>
</dbReference>
<dbReference type="AlphaFoldDB" id="A0A409XY28"/>
<dbReference type="InParanoid" id="A0A409XY28"/>
<sequence length="167" mass="19119">LSGFRALSHLSLTVGRTPIEETAISQIIALCILLRVFIIKAFPNPIPKMIRNIWATQREYANRAVDSKPCLALMPVIDEMTDLEKDWERGVRGQEDTWLVAERYIDARRQRFFLDASLDWICTHFPSPDALTEEGRNWFSTFPGFGCPETLKPLDESSLVWASTTLF</sequence>
<evidence type="ECO:0000313" key="1">
    <source>
        <dbReference type="EMBL" id="PPQ95672.1"/>
    </source>
</evidence>
<proteinExistence type="predicted"/>
<name>A0A409XY28_9AGAR</name>
<organism evidence="1 2">
    <name type="scientific">Gymnopilus dilepis</name>
    <dbReference type="NCBI Taxonomy" id="231916"/>
    <lineage>
        <taxon>Eukaryota</taxon>
        <taxon>Fungi</taxon>
        <taxon>Dikarya</taxon>
        <taxon>Basidiomycota</taxon>
        <taxon>Agaricomycotina</taxon>
        <taxon>Agaricomycetes</taxon>
        <taxon>Agaricomycetidae</taxon>
        <taxon>Agaricales</taxon>
        <taxon>Agaricineae</taxon>
        <taxon>Hymenogastraceae</taxon>
        <taxon>Gymnopilus</taxon>
    </lineage>
</organism>
<gene>
    <name evidence="1" type="ORF">CVT26_008323</name>
</gene>
<dbReference type="OrthoDB" id="3145912at2759"/>